<feature type="region of interest" description="Disordered" evidence="1">
    <location>
        <begin position="1"/>
        <end position="33"/>
    </location>
</feature>
<evidence type="ECO:0000256" key="1">
    <source>
        <dbReference type="SAM" id="MobiDB-lite"/>
    </source>
</evidence>
<protein>
    <submittedName>
        <fullName evidence="2">Uncharacterized protein</fullName>
    </submittedName>
</protein>
<comment type="caution">
    <text evidence="2">The sequence shown here is derived from an EMBL/GenBank/DDBJ whole genome shotgun (WGS) entry which is preliminary data.</text>
</comment>
<feature type="compositionally biased region" description="Basic and acidic residues" evidence="1">
    <location>
        <begin position="1"/>
        <end position="14"/>
    </location>
</feature>
<dbReference type="Proteomes" id="UP000293823">
    <property type="component" value="Unassembled WGS sequence"/>
</dbReference>
<sequence>MWDQIKEELRDRGRTARSKTQHKSPKAKSDVAIKEHVDTSWTRTLV</sequence>
<proteinExistence type="predicted"/>
<dbReference type="OrthoDB" id="3799617at2759"/>
<keyword evidence="3" id="KW-1185">Reference proteome</keyword>
<accession>A0A4V1X5J3</accession>
<reference evidence="3" key="1">
    <citation type="journal article" date="2019" name="bioRxiv">
        <title>Genomics, evolutionary history and diagnostics of the Alternaria alternata species group including apple and Asian pear pathotypes.</title>
        <authorList>
            <person name="Armitage A.D."/>
            <person name="Cockerton H.M."/>
            <person name="Sreenivasaprasad S."/>
            <person name="Woodhall J.W."/>
            <person name="Lane C.R."/>
            <person name="Harrison R.J."/>
            <person name="Clarkson J.P."/>
        </authorList>
    </citation>
    <scope>NUCLEOTIDE SEQUENCE [LARGE SCALE GENOMIC DNA]</scope>
    <source>
        <strain evidence="3">RGR 97.0016</strain>
    </source>
</reference>
<organism evidence="2 3">
    <name type="scientific">Alternaria arborescens</name>
    <dbReference type="NCBI Taxonomy" id="156630"/>
    <lineage>
        <taxon>Eukaryota</taxon>
        <taxon>Fungi</taxon>
        <taxon>Dikarya</taxon>
        <taxon>Ascomycota</taxon>
        <taxon>Pezizomycotina</taxon>
        <taxon>Dothideomycetes</taxon>
        <taxon>Pleosporomycetidae</taxon>
        <taxon>Pleosporales</taxon>
        <taxon>Pleosporineae</taxon>
        <taxon>Pleosporaceae</taxon>
        <taxon>Alternaria</taxon>
        <taxon>Alternaria sect. Alternaria</taxon>
    </lineage>
</organism>
<gene>
    <name evidence="2" type="ORF">AA0113_g6325</name>
</gene>
<name>A0A4V1X5J3_9PLEO</name>
<evidence type="ECO:0000313" key="2">
    <source>
        <dbReference type="EMBL" id="RYO63188.1"/>
    </source>
</evidence>
<feature type="compositionally biased region" description="Basic residues" evidence="1">
    <location>
        <begin position="15"/>
        <end position="26"/>
    </location>
</feature>
<evidence type="ECO:0000313" key="3">
    <source>
        <dbReference type="Proteomes" id="UP000293823"/>
    </source>
</evidence>
<dbReference type="AlphaFoldDB" id="A0A4V1X5J3"/>
<dbReference type="EMBL" id="PEJP01000022">
    <property type="protein sequence ID" value="RYO63188.1"/>
    <property type="molecule type" value="Genomic_DNA"/>
</dbReference>